<dbReference type="Pfam" id="PF17200">
    <property type="entry name" value="sCache_2"/>
    <property type="match status" value="2"/>
</dbReference>
<dbReference type="RefSeq" id="WP_108947947.1">
    <property type="nucleotide sequence ID" value="NZ_CP022187.1"/>
</dbReference>
<reference evidence="8 9" key="1">
    <citation type="submission" date="2017-06" db="EMBL/GenBank/DDBJ databases">
        <title>Azoarcus.</title>
        <authorList>
            <person name="Woo J.-H."/>
            <person name="Kim H.-S."/>
        </authorList>
    </citation>
    <scope>NUCLEOTIDE SEQUENCE [LARGE SCALE GENOMIC DNA]</scope>
    <source>
        <strain evidence="8 9">TSPY31</strain>
    </source>
</reference>
<evidence type="ECO:0000256" key="1">
    <source>
        <dbReference type="ARBA" id="ARBA00004651"/>
    </source>
</evidence>
<feature type="domain" description="Single Cache" evidence="7">
    <location>
        <begin position="32"/>
        <end position="115"/>
    </location>
</feature>
<evidence type="ECO:0000256" key="2">
    <source>
        <dbReference type="ARBA" id="ARBA00022475"/>
    </source>
</evidence>
<keyword evidence="4" id="KW-1133">Transmembrane helix</keyword>
<comment type="subcellular location">
    <subcellularLocation>
        <location evidence="1">Cell membrane</location>
        <topology evidence="1">Multi-pass membrane protein</topology>
    </subcellularLocation>
</comment>
<sequence length="291" mass="32459">MKRATLAVLLILFAAATPQVSSAQEPTSSAAGITETSSDAVRAQALLARAVSRIKEVGDRALAEFGRQGEFTDKELYVYVLDTNGTMLTSGGSSATLIGRNLSQMRDVTGKPFFAEILDKARTVGYGEVDYRWLNWADNSVQRKHAYFEKVGDRILSVGYYINRSSPEQTRAFLDRAVEAMEIEPSSAIREFNRLDGRFVQDDLYVFVIDRESGHFVAHGSMPRLVGTDGSELRDKAGTPIIRPMLDQAARDKSGELDYLWKNPVTRKTEPKRTVFKIVDRYIVAVGYFKP</sequence>
<dbReference type="KEGG" id="acom:CEW83_02555"/>
<evidence type="ECO:0000256" key="3">
    <source>
        <dbReference type="ARBA" id="ARBA00022692"/>
    </source>
</evidence>
<dbReference type="Gene3D" id="3.30.450.20">
    <property type="entry name" value="PAS domain"/>
    <property type="match status" value="2"/>
</dbReference>
<keyword evidence="5" id="KW-0472">Membrane</keyword>
<accession>A0A2U8GKY8</accession>
<keyword evidence="9" id="KW-1185">Reference proteome</keyword>
<gene>
    <name evidence="8" type="ORF">CEW83_02555</name>
</gene>
<organism evidence="8 9">
    <name type="scientific">Parazoarcus communis</name>
    <dbReference type="NCBI Taxonomy" id="41977"/>
    <lineage>
        <taxon>Bacteria</taxon>
        <taxon>Pseudomonadati</taxon>
        <taxon>Pseudomonadota</taxon>
        <taxon>Betaproteobacteria</taxon>
        <taxon>Rhodocyclales</taxon>
        <taxon>Zoogloeaceae</taxon>
        <taxon>Parazoarcus</taxon>
    </lineage>
</organism>
<keyword evidence="3" id="KW-0812">Transmembrane</keyword>
<feature type="domain" description="Single Cache" evidence="7">
    <location>
        <begin position="164"/>
        <end position="243"/>
    </location>
</feature>
<evidence type="ECO:0000256" key="6">
    <source>
        <dbReference type="SAM" id="SignalP"/>
    </source>
</evidence>
<keyword evidence="2" id="KW-1003">Cell membrane</keyword>
<dbReference type="InterPro" id="IPR033480">
    <property type="entry name" value="sCache_2"/>
</dbReference>
<evidence type="ECO:0000256" key="4">
    <source>
        <dbReference type="ARBA" id="ARBA00022989"/>
    </source>
</evidence>
<dbReference type="AlphaFoldDB" id="A0A2U8GKY8"/>
<evidence type="ECO:0000259" key="7">
    <source>
        <dbReference type="SMART" id="SM01049"/>
    </source>
</evidence>
<feature type="chain" id="PRO_5015892006" description="Single Cache domain-containing protein" evidence="6">
    <location>
        <begin position="24"/>
        <end position="291"/>
    </location>
</feature>
<proteinExistence type="predicted"/>
<protein>
    <recommendedName>
        <fullName evidence="7">Single Cache domain-containing protein</fullName>
    </recommendedName>
</protein>
<dbReference type="SMART" id="SM01049">
    <property type="entry name" value="Cache_2"/>
    <property type="match status" value="2"/>
</dbReference>
<dbReference type="GO" id="GO:0005886">
    <property type="term" value="C:plasma membrane"/>
    <property type="evidence" value="ECO:0007669"/>
    <property type="project" value="UniProtKB-SubCell"/>
</dbReference>
<name>A0A2U8GKY8_9RHOO</name>
<dbReference type="Proteomes" id="UP000244930">
    <property type="component" value="Chromosome"/>
</dbReference>
<feature type="signal peptide" evidence="6">
    <location>
        <begin position="1"/>
        <end position="23"/>
    </location>
</feature>
<evidence type="ECO:0000256" key="5">
    <source>
        <dbReference type="ARBA" id="ARBA00023136"/>
    </source>
</evidence>
<dbReference type="EMBL" id="CP022187">
    <property type="protein sequence ID" value="AWI74239.1"/>
    <property type="molecule type" value="Genomic_DNA"/>
</dbReference>
<keyword evidence="6" id="KW-0732">Signal</keyword>
<evidence type="ECO:0000313" key="9">
    <source>
        <dbReference type="Proteomes" id="UP000244930"/>
    </source>
</evidence>
<evidence type="ECO:0000313" key="8">
    <source>
        <dbReference type="EMBL" id="AWI74239.1"/>
    </source>
</evidence>